<keyword evidence="1" id="KW-0812">Transmembrane</keyword>
<feature type="transmembrane region" description="Helical" evidence="1">
    <location>
        <begin position="113"/>
        <end position="135"/>
    </location>
</feature>
<feature type="transmembrane region" description="Helical" evidence="1">
    <location>
        <begin position="36"/>
        <end position="53"/>
    </location>
</feature>
<dbReference type="Proteomes" id="UP000620064">
    <property type="component" value="Unassembled WGS sequence"/>
</dbReference>
<feature type="transmembrane region" description="Helical" evidence="1">
    <location>
        <begin position="286"/>
        <end position="303"/>
    </location>
</feature>
<feature type="transmembrane region" description="Helical" evidence="1">
    <location>
        <begin position="315"/>
        <end position="339"/>
    </location>
</feature>
<keyword evidence="1" id="KW-0472">Membrane</keyword>
<dbReference type="InterPro" id="IPR049458">
    <property type="entry name" value="EpsG-like"/>
</dbReference>
<sequence>MEYHYSILDYFPYAIIFILVCIMELSAFTSKFKSRFIYYVLLLFTVLRYNVGWDYEMYKNAIFYRDFERFEPLSKLIFSICSIFNFYPLVFFVFGLLILYFTKISIEKYSSNYVVSWAVFIAFPFFFLASLSTLRQSLTNALILYSFHFAFQKKIYPFIVIILMSSLIHSSGIFGFFLYPIVNIKIKRNILFIITVISFFISPIIENIIKPLLLNYEFTQLNFYLQNNVTEKSTILQYIVYAVSFFNLIFYNKLNSIDDKAKIFIKLSSFGLIAYNILSFEPNSAFRIGAFFFSFWFYLFPLYSKIISYKIERFVNFNLVLILFVMFFLYLNILVSAYLNGILEKVGLLPYDFWFNNL</sequence>
<protein>
    <recommendedName>
        <fullName evidence="4">EpsG family protein</fullName>
    </recommendedName>
</protein>
<feature type="transmembrane region" description="Helical" evidence="1">
    <location>
        <begin position="73"/>
        <end position="101"/>
    </location>
</feature>
<feature type="transmembrane region" description="Helical" evidence="1">
    <location>
        <begin position="12"/>
        <end position="29"/>
    </location>
</feature>
<evidence type="ECO:0008006" key="4">
    <source>
        <dbReference type="Google" id="ProtNLM"/>
    </source>
</evidence>
<feature type="transmembrane region" description="Helical" evidence="1">
    <location>
        <begin position="234"/>
        <end position="251"/>
    </location>
</feature>
<evidence type="ECO:0000313" key="2">
    <source>
        <dbReference type="EMBL" id="GGP06540.1"/>
    </source>
</evidence>
<reference evidence="3" key="1">
    <citation type="journal article" date="2019" name="Int. J. Syst. Evol. Microbiol.">
        <title>The Global Catalogue of Microorganisms (GCM) 10K type strain sequencing project: providing services to taxonomists for standard genome sequencing and annotation.</title>
        <authorList>
            <consortium name="The Broad Institute Genomics Platform"/>
            <consortium name="The Broad Institute Genome Sequencing Center for Infectious Disease"/>
            <person name="Wu L."/>
            <person name="Ma J."/>
        </authorList>
    </citation>
    <scope>NUCLEOTIDE SEQUENCE [LARGE SCALE GENOMIC DNA]</scope>
    <source>
        <strain evidence="3">CGMCC 1.7656</strain>
    </source>
</reference>
<evidence type="ECO:0000256" key="1">
    <source>
        <dbReference type="SAM" id="Phobius"/>
    </source>
</evidence>
<feature type="transmembrane region" description="Helical" evidence="1">
    <location>
        <begin position="190"/>
        <end position="214"/>
    </location>
</feature>
<keyword evidence="1" id="KW-1133">Transmembrane helix</keyword>
<name>A0ABQ2NPN5_9FLAO</name>
<dbReference type="EMBL" id="BMLV01000007">
    <property type="protein sequence ID" value="GGP06540.1"/>
    <property type="molecule type" value="Genomic_DNA"/>
</dbReference>
<gene>
    <name evidence="2" type="ORF">GCM10010992_26950</name>
</gene>
<organism evidence="2 3">
    <name type="scientific">Cloacibacterium rupense</name>
    <dbReference type="NCBI Taxonomy" id="517423"/>
    <lineage>
        <taxon>Bacteria</taxon>
        <taxon>Pseudomonadati</taxon>
        <taxon>Bacteroidota</taxon>
        <taxon>Flavobacteriia</taxon>
        <taxon>Flavobacteriales</taxon>
        <taxon>Weeksellaceae</taxon>
    </lineage>
</organism>
<accession>A0ABQ2NPN5</accession>
<comment type="caution">
    <text evidence="2">The sequence shown here is derived from an EMBL/GenBank/DDBJ whole genome shotgun (WGS) entry which is preliminary data.</text>
</comment>
<feature type="transmembrane region" description="Helical" evidence="1">
    <location>
        <begin position="263"/>
        <end position="280"/>
    </location>
</feature>
<evidence type="ECO:0000313" key="3">
    <source>
        <dbReference type="Proteomes" id="UP000620064"/>
    </source>
</evidence>
<proteinExistence type="predicted"/>
<feature type="transmembrane region" description="Helical" evidence="1">
    <location>
        <begin position="155"/>
        <end position="178"/>
    </location>
</feature>
<dbReference type="Pfam" id="PF14897">
    <property type="entry name" value="EpsG"/>
    <property type="match status" value="1"/>
</dbReference>
<dbReference type="RefSeq" id="WP_188618663.1">
    <property type="nucleotide sequence ID" value="NZ_BMLV01000007.1"/>
</dbReference>
<keyword evidence="3" id="KW-1185">Reference proteome</keyword>